<proteinExistence type="predicted"/>
<dbReference type="Gene3D" id="3.10.100.10">
    <property type="entry name" value="Mannose-Binding Protein A, subunit A"/>
    <property type="match status" value="1"/>
</dbReference>
<evidence type="ECO:0000313" key="4">
    <source>
        <dbReference type="Ensembl" id="ENSSFOP00015030047.2"/>
    </source>
</evidence>
<dbReference type="Pfam" id="PF00059">
    <property type="entry name" value="Lectin_C"/>
    <property type="match status" value="1"/>
</dbReference>
<protein>
    <recommendedName>
        <fullName evidence="3">C-type lectin domain-containing protein</fullName>
    </recommendedName>
</protein>
<reference evidence="4" key="2">
    <citation type="submission" date="2025-08" db="UniProtKB">
        <authorList>
            <consortium name="Ensembl"/>
        </authorList>
    </citation>
    <scope>IDENTIFICATION</scope>
</reference>
<dbReference type="InterPro" id="IPR050828">
    <property type="entry name" value="C-type_lectin/matrix_domain"/>
</dbReference>
<dbReference type="PANTHER" id="PTHR45710">
    <property type="entry name" value="C-TYPE LECTIN DOMAIN-CONTAINING PROTEIN 180"/>
    <property type="match status" value="1"/>
</dbReference>
<dbReference type="GO" id="GO:0005886">
    <property type="term" value="C:plasma membrane"/>
    <property type="evidence" value="ECO:0007669"/>
    <property type="project" value="UniProtKB-SubCell"/>
</dbReference>
<evidence type="ECO:0000313" key="5">
    <source>
        <dbReference type="Proteomes" id="UP000694397"/>
    </source>
</evidence>
<evidence type="ECO:0000259" key="3">
    <source>
        <dbReference type="PROSITE" id="PS50041"/>
    </source>
</evidence>
<dbReference type="PROSITE" id="PS50041">
    <property type="entry name" value="C_TYPE_LECTIN_2"/>
    <property type="match status" value="1"/>
</dbReference>
<sequence>LNFTTDHFQLVSLVTMLVSLTLGDILQADCKRQLSVTLNCVFTTEQVYPEGWRNFRFRCYYISREKKSWSDSQQFCRWRGADLVIINTREEQKKIQHSLKLVHKWFSLSVAWGKSETPKISFIVLSFSHFSTMVSSSLC</sequence>
<feature type="domain" description="C-type lectin" evidence="3">
    <location>
        <begin position="55"/>
        <end position="139"/>
    </location>
</feature>
<comment type="subcellular location">
    <subcellularLocation>
        <location evidence="1">Cell membrane</location>
        <topology evidence="1">Single-pass type II membrane protein</topology>
    </subcellularLocation>
</comment>
<evidence type="ECO:0000256" key="2">
    <source>
        <dbReference type="SAM" id="SignalP"/>
    </source>
</evidence>
<dbReference type="InterPro" id="IPR016187">
    <property type="entry name" value="CTDL_fold"/>
</dbReference>
<dbReference type="SUPFAM" id="SSF56436">
    <property type="entry name" value="C-type lectin-like"/>
    <property type="match status" value="1"/>
</dbReference>
<name>A0A8C9S0P0_SCLFO</name>
<dbReference type="InterPro" id="IPR016186">
    <property type="entry name" value="C-type_lectin-like/link_sf"/>
</dbReference>
<keyword evidence="2" id="KW-0732">Signal</keyword>
<organism evidence="4 5">
    <name type="scientific">Scleropages formosus</name>
    <name type="common">Asian bonytongue</name>
    <name type="synonym">Osteoglossum formosum</name>
    <dbReference type="NCBI Taxonomy" id="113540"/>
    <lineage>
        <taxon>Eukaryota</taxon>
        <taxon>Metazoa</taxon>
        <taxon>Chordata</taxon>
        <taxon>Craniata</taxon>
        <taxon>Vertebrata</taxon>
        <taxon>Euteleostomi</taxon>
        <taxon>Actinopterygii</taxon>
        <taxon>Neopterygii</taxon>
        <taxon>Teleostei</taxon>
        <taxon>Osteoglossocephala</taxon>
        <taxon>Osteoglossomorpha</taxon>
        <taxon>Osteoglossiformes</taxon>
        <taxon>Osteoglossidae</taxon>
        <taxon>Scleropages</taxon>
    </lineage>
</organism>
<feature type="chain" id="PRO_5034926270" description="C-type lectin domain-containing protein" evidence="2">
    <location>
        <begin position="24"/>
        <end position="139"/>
    </location>
</feature>
<dbReference type="Ensembl" id="ENSSFOT00015030391.2">
    <property type="protein sequence ID" value="ENSSFOP00015030047.2"/>
    <property type="gene ID" value="ENSSFOG00015029984.1"/>
</dbReference>
<accession>A0A8C9S0P0</accession>
<dbReference type="OrthoDB" id="6133475at2759"/>
<dbReference type="AlphaFoldDB" id="A0A8C9S0P0"/>
<evidence type="ECO:0000256" key="1">
    <source>
        <dbReference type="ARBA" id="ARBA00004401"/>
    </source>
</evidence>
<reference evidence="4 5" key="1">
    <citation type="submission" date="2019-04" db="EMBL/GenBank/DDBJ databases">
        <authorList>
            <consortium name="Wellcome Sanger Institute Data Sharing"/>
        </authorList>
    </citation>
    <scope>NUCLEOTIDE SEQUENCE [LARGE SCALE GENOMIC DNA]</scope>
</reference>
<dbReference type="GeneTree" id="ENSGT01030000235985"/>
<reference evidence="4" key="3">
    <citation type="submission" date="2025-09" db="UniProtKB">
        <authorList>
            <consortium name="Ensembl"/>
        </authorList>
    </citation>
    <scope>IDENTIFICATION</scope>
</reference>
<dbReference type="InterPro" id="IPR001304">
    <property type="entry name" value="C-type_lectin-like"/>
</dbReference>
<feature type="signal peptide" evidence="2">
    <location>
        <begin position="1"/>
        <end position="23"/>
    </location>
</feature>
<keyword evidence="5" id="KW-1185">Reference proteome</keyword>
<dbReference type="Proteomes" id="UP000694397">
    <property type="component" value="Chromosome 1"/>
</dbReference>
<dbReference type="PANTHER" id="PTHR45710:SF31">
    <property type="entry name" value="EARLY ACTIVATION ANTIGEN CD69"/>
    <property type="match status" value="1"/>
</dbReference>